<reference evidence="7" key="1">
    <citation type="journal article" date="2014" name="Int. J. Syst. Evol. Microbiol.">
        <title>Complete genome sequence of Corynebacterium casei LMG S-19264T (=DSM 44701T), isolated from a smear-ripened cheese.</title>
        <authorList>
            <consortium name="US DOE Joint Genome Institute (JGI-PGF)"/>
            <person name="Walter F."/>
            <person name="Albersmeier A."/>
            <person name="Kalinowski J."/>
            <person name="Ruckert C."/>
        </authorList>
    </citation>
    <scope>NUCLEOTIDE SEQUENCE</scope>
    <source>
        <strain evidence="7">CGMCC 1.15493</strain>
    </source>
</reference>
<comment type="similarity">
    <text evidence="2">Belongs to the polysaccharide deacetylase family.</text>
</comment>
<evidence type="ECO:0000256" key="5">
    <source>
        <dbReference type="ARBA" id="ARBA00032976"/>
    </source>
</evidence>
<comment type="function">
    <text evidence="1">Is involved in generating a small heat-stable compound (Nod), an acylated oligomer of N-acetylglucosamine, that stimulates mitosis in various plant protoplasts.</text>
</comment>
<dbReference type="InterPro" id="IPR002509">
    <property type="entry name" value="NODB_dom"/>
</dbReference>
<proteinExistence type="inferred from homology"/>
<dbReference type="PANTHER" id="PTHR34216">
    <property type="match status" value="1"/>
</dbReference>
<dbReference type="EMBL" id="BMJJ01000003">
    <property type="protein sequence ID" value="GGD14930.1"/>
    <property type="molecule type" value="Genomic_DNA"/>
</dbReference>
<dbReference type="Pfam" id="PF01522">
    <property type="entry name" value="Polysacc_deac_1"/>
    <property type="match status" value="1"/>
</dbReference>
<dbReference type="RefSeq" id="WP_188850152.1">
    <property type="nucleotide sequence ID" value="NZ_BMJJ01000003.1"/>
</dbReference>
<gene>
    <name evidence="7" type="ORF">GCM10011335_17110</name>
</gene>
<organism evidence="7 8">
    <name type="scientific">Aureimonas glaciei</name>
    <dbReference type="NCBI Taxonomy" id="1776957"/>
    <lineage>
        <taxon>Bacteria</taxon>
        <taxon>Pseudomonadati</taxon>
        <taxon>Pseudomonadota</taxon>
        <taxon>Alphaproteobacteria</taxon>
        <taxon>Hyphomicrobiales</taxon>
        <taxon>Aurantimonadaceae</taxon>
        <taxon>Aureimonas</taxon>
    </lineage>
</organism>
<keyword evidence="4" id="KW-0732">Signal</keyword>
<evidence type="ECO:0000313" key="8">
    <source>
        <dbReference type="Proteomes" id="UP000613160"/>
    </source>
</evidence>
<dbReference type="InterPro" id="IPR011330">
    <property type="entry name" value="Glyco_hydro/deAcase_b/a-brl"/>
</dbReference>
<evidence type="ECO:0000256" key="1">
    <source>
        <dbReference type="ARBA" id="ARBA00003236"/>
    </source>
</evidence>
<comment type="caution">
    <text evidence="7">The sequence shown here is derived from an EMBL/GenBank/DDBJ whole genome shotgun (WGS) entry which is preliminary data.</text>
</comment>
<dbReference type="AlphaFoldDB" id="A0A916XVI2"/>
<reference evidence="7" key="2">
    <citation type="submission" date="2020-09" db="EMBL/GenBank/DDBJ databases">
        <authorList>
            <person name="Sun Q."/>
            <person name="Zhou Y."/>
        </authorList>
    </citation>
    <scope>NUCLEOTIDE SEQUENCE</scope>
    <source>
        <strain evidence="7">CGMCC 1.15493</strain>
    </source>
</reference>
<evidence type="ECO:0000256" key="3">
    <source>
        <dbReference type="ARBA" id="ARBA00020071"/>
    </source>
</evidence>
<dbReference type="Gene3D" id="3.20.20.370">
    <property type="entry name" value="Glycoside hydrolase/deacetylase"/>
    <property type="match status" value="1"/>
</dbReference>
<sequence length="364" mass="40344">MSRSLASEGDMADWKTRGGRGVLNALWRSGAAGLARRRTRPFGAIFTLHHVTPEPNGNFPPNGHLRVVPAFLQAVIGHLRDRGVEFVDLAEVSQRVAAKAEGRDTGRFFAAFTLDDGYCDNDEHAAPVFRREAVPYAIFVAPGLSDGSILPWWEMIEKVVRDNPAVVVPFSAQPLPARTAPEKCGVFDQLSIYLRSRCAERDIDVEVRRIAAANGIAELDPGARVMDWDRLRALSQDPLCTIGAHSMTHPRLARLSEPDLAEEMGKSREVIGQELGRRPDFFAYPYGFRDACGPREFDMAARLGYRAAFTTRLHALTARSAVNMHALPRLSLNGYYQDPRYVDVLMSGLPGLWKERGTDPHLPG</sequence>
<dbReference type="GO" id="GO:0016810">
    <property type="term" value="F:hydrolase activity, acting on carbon-nitrogen (but not peptide) bonds"/>
    <property type="evidence" value="ECO:0007669"/>
    <property type="project" value="InterPro"/>
</dbReference>
<evidence type="ECO:0000256" key="4">
    <source>
        <dbReference type="ARBA" id="ARBA00022729"/>
    </source>
</evidence>
<name>A0A916XVI2_9HYPH</name>
<dbReference type="GO" id="GO:0005975">
    <property type="term" value="P:carbohydrate metabolic process"/>
    <property type="evidence" value="ECO:0007669"/>
    <property type="project" value="InterPro"/>
</dbReference>
<evidence type="ECO:0000259" key="6">
    <source>
        <dbReference type="Pfam" id="PF01522"/>
    </source>
</evidence>
<dbReference type="SUPFAM" id="SSF88713">
    <property type="entry name" value="Glycoside hydrolase/deacetylase"/>
    <property type="match status" value="1"/>
</dbReference>
<evidence type="ECO:0000313" key="7">
    <source>
        <dbReference type="EMBL" id="GGD14930.1"/>
    </source>
</evidence>
<protein>
    <recommendedName>
        <fullName evidence="3">Chitooligosaccharide deacetylase</fullName>
    </recommendedName>
    <alternativeName>
        <fullName evidence="5">Nodulation protein B</fullName>
    </alternativeName>
</protein>
<dbReference type="Proteomes" id="UP000613160">
    <property type="component" value="Unassembled WGS sequence"/>
</dbReference>
<evidence type="ECO:0000256" key="2">
    <source>
        <dbReference type="ARBA" id="ARBA00010973"/>
    </source>
</evidence>
<keyword evidence="8" id="KW-1185">Reference proteome</keyword>
<feature type="domain" description="NodB homology" evidence="6">
    <location>
        <begin position="227"/>
        <end position="306"/>
    </location>
</feature>
<dbReference type="PANTHER" id="PTHR34216:SF7">
    <property type="entry name" value="POLY-BETA-1,6-N-ACETYL-D-GLUCOSAMINE N-DEACETYLASE"/>
    <property type="match status" value="1"/>
</dbReference>
<accession>A0A916XVI2</accession>
<dbReference type="InterPro" id="IPR051398">
    <property type="entry name" value="Polysacch_Deacetylase"/>
</dbReference>